<name>A0A7W5DX92_9BACT</name>
<dbReference type="InterPro" id="IPR036237">
    <property type="entry name" value="Xyl_isomerase-like_sf"/>
</dbReference>
<reference evidence="2 3" key="1">
    <citation type="submission" date="2020-08" db="EMBL/GenBank/DDBJ databases">
        <title>Genomic Encyclopedia of Type Strains, Phase III (KMG-III): the genomes of soil and plant-associated and newly described type strains.</title>
        <authorList>
            <person name="Whitman W."/>
        </authorList>
    </citation>
    <scope>NUCLEOTIDE SEQUENCE [LARGE SCALE GENOMIC DNA]</scope>
    <source>
        <strain evidence="2 3">CECT 8075</strain>
    </source>
</reference>
<dbReference type="PANTHER" id="PTHR12110:SF53">
    <property type="entry name" value="BLR5974 PROTEIN"/>
    <property type="match status" value="1"/>
</dbReference>
<dbReference type="Gene3D" id="3.20.20.150">
    <property type="entry name" value="Divalent-metal-dependent TIM barrel enzymes"/>
    <property type="match status" value="1"/>
</dbReference>
<dbReference type="Proteomes" id="UP000536179">
    <property type="component" value="Unassembled WGS sequence"/>
</dbReference>
<dbReference type="GO" id="GO:0016853">
    <property type="term" value="F:isomerase activity"/>
    <property type="evidence" value="ECO:0007669"/>
    <property type="project" value="UniProtKB-KW"/>
</dbReference>
<gene>
    <name evidence="2" type="ORF">FHS27_001928</name>
</gene>
<dbReference type="SUPFAM" id="SSF51658">
    <property type="entry name" value="Xylose isomerase-like"/>
    <property type="match status" value="1"/>
</dbReference>
<evidence type="ECO:0000313" key="3">
    <source>
        <dbReference type="Proteomes" id="UP000536179"/>
    </source>
</evidence>
<dbReference type="Pfam" id="PF01261">
    <property type="entry name" value="AP_endonuc_2"/>
    <property type="match status" value="1"/>
</dbReference>
<dbReference type="PANTHER" id="PTHR12110">
    <property type="entry name" value="HYDROXYPYRUVATE ISOMERASE"/>
    <property type="match status" value="1"/>
</dbReference>
<proteinExistence type="predicted"/>
<accession>A0A7W5DX92</accession>
<keyword evidence="2" id="KW-0413">Isomerase</keyword>
<keyword evidence="3" id="KW-1185">Reference proteome</keyword>
<evidence type="ECO:0000313" key="2">
    <source>
        <dbReference type="EMBL" id="MBB3206120.1"/>
    </source>
</evidence>
<evidence type="ECO:0000259" key="1">
    <source>
        <dbReference type="Pfam" id="PF01261"/>
    </source>
</evidence>
<organism evidence="2 3">
    <name type="scientific">Aporhodopirellula rubra</name>
    <dbReference type="NCBI Taxonomy" id="980271"/>
    <lineage>
        <taxon>Bacteria</taxon>
        <taxon>Pseudomonadati</taxon>
        <taxon>Planctomycetota</taxon>
        <taxon>Planctomycetia</taxon>
        <taxon>Pirellulales</taxon>
        <taxon>Pirellulaceae</taxon>
        <taxon>Aporhodopirellula</taxon>
    </lineage>
</organism>
<dbReference type="InterPro" id="IPR013022">
    <property type="entry name" value="Xyl_isomerase-like_TIM-brl"/>
</dbReference>
<feature type="domain" description="Xylose isomerase-like TIM barrel" evidence="1">
    <location>
        <begin position="70"/>
        <end position="291"/>
    </location>
</feature>
<dbReference type="EMBL" id="JACHXU010000005">
    <property type="protein sequence ID" value="MBB3206120.1"/>
    <property type="molecule type" value="Genomic_DNA"/>
</dbReference>
<comment type="caution">
    <text evidence="2">The sequence shown here is derived from an EMBL/GenBank/DDBJ whole genome shotgun (WGS) entry which is preliminary data.</text>
</comment>
<protein>
    <submittedName>
        <fullName evidence="2">Sugar phosphate isomerase/epimerase</fullName>
    </submittedName>
</protein>
<dbReference type="RefSeq" id="WP_184304350.1">
    <property type="nucleotide sequence ID" value="NZ_JACHXU010000005.1"/>
</dbReference>
<dbReference type="InterPro" id="IPR050312">
    <property type="entry name" value="IolE/XylAMocC-like"/>
</dbReference>
<dbReference type="AlphaFoldDB" id="A0A7W5DX92"/>
<sequence>MHFTPRRRFLQAAVATSLITSTTPSFGLDRFHRINPRIKGISLSAFSMRPHMRWWKGSRTDANLDLVGFLEYCAELGLDGAEMTSYFFPDPLDRSYVNQLKRRAHLLGIDITGGAMGNNFANAPGSESTRKEMEYFRSWIDHFADLGAPAVRIFASRGKPKNTDAQQITANVIANLEQALPYAEKRGVMLGLENHDIMTNVDDLIRVVDNFESPWLGVTWDSANLAPTPDPYAELAKIAPYAITAQLKVMTHINGEPAPADLPRMLAILTDAQFGGYVVLEYEEKEDPYAAIPKFVGEVRNALSTIN</sequence>